<feature type="compositionally biased region" description="Gly residues" evidence="1">
    <location>
        <begin position="145"/>
        <end position="157"/>
    </location>
</feature>
<protein>
    <submittedName>
        <fullName evidence="3">GNAT family N-acetyltransferase</fullName>
    </submittedName>
</protein>
<dbReference type="InterPro" id="IPR038740">
    <property type="entry name" value="BioF2-like_GNAT_dom"/>
</dbReference>
<feature type="compositionally biased region" description="Low complexity" evidence="1">
    <location>
        <begin position="44"/>
        <end position="53"/>
    </location>
</feature>
<feature type="domain" description="BioF2-like acetyltransferase" evidence="2">
    <location>
        <begin position="408"/>
        <end position="538"/>
    </location>
</feature>
<keyword evidence="3" id="KW-0808">Transferase</keyword>
<reference evidence="3 4" key="1">
    <citation type="submission" date="2019-03" db="EMBL/GenBank/DDBJ databases">
        <title>Luteimonas zhaokaii sp.nov., isolated from the rectal contents of Plateau pika in Yushu, Qinghai Province, China.</title>
        <authorList>
            <person name="Zhang G."/>
        </authorList>
    </citation>
    <scope>NUCLEOTIDE SEQUENCE [LARGE SCALE GENOMIC DNA]</scope>
    <source>
        <strain evidence="3 4">B9</strain>
    </source>
</reference>
<feature type="compositionally biased region" description="Low complexity" evidence="1">
    <location>
        <begin position="1"/>
        <end position="27"/>
    </location>
</feature>
<dbReference type="SUPFAM" id="SSF55729">
    <property type="entry name" value="Acyl-CoA N-acyltransferases (Nat)"/>
    <property type="match status" value="1"/>
</dbReference>
<comment type="caution">
    <text evidence="3">The sequence shown here is derived from an EMBL/GenBank/DDBJ whole genome shotgun (WGS) entry which is preliminary data.</text>
</comment>
<feature type="compositionally biased region" description="Basic residues" evidence="1">
    <location>
        <begin position="105"/>
        <end position="120"/>
    </location>
</feature>
<accession>A0A4R5TTP9</accession>
<feature type="region of interest" description="Disordered" evidence="1">
    <location>
        <begin position="1"/>
        <end position="171"/>
    </location>
</feature>
<organism evidence="3 4">
    <name type="scientific">Luteimonas aestuarii</name>
    <dbReference type="NCBI Taxonomy" id="453837"/>
    <lineage>
        <taxon>Bacteria</taxon>
        <taxon>Pseudomonadati</taxon>
        <taxon>Pseudomonadota</taxon>
        <taxon>Gammaproteobacteria</taxon>
        <taxon>Lysobacterales</taxon>
        <taxon>Lysobacteraceae</taxon>
        <taxon>Luteimonas</taxon>
    </lineage>
</organism>
<gene>
    <name evidence="3" type="ORF">E2F46_08950</name>
</gene>
<dbReference type="InterPro" id="IPR016181">
    <property type="entry name" value="Acyl_CoA_acyltransferase"/>
</dbReference>
<feature type="compositionally biased region" description="Low complexity" evidence="1">
    <location>
        <begin position="83"/>
        <end position="101"/>
    </location>
</feature>
<evidence type="ECO:0000256" key="1">
    <source>
        <dbReference type="SAM" id="MobiDB-lite"/>
    </source>
</evidence>
<dbReference type="GO" id="GO:0016740">
    <property type="term" value="F:transferase activity"/>
    <property type="evidence" value="ECO:0007669"/>
    <property type="project" value="UniProtKB-KW"/>
</dbReference>
<proteinExistence type="predicted"/>
<feature type="compositionally biased region" description="Basic and acidic residues" evidence="1">
    <location>
        <begin position="162"/>
        <end position="171"/>
    </location>
</feature>
<dbReference type="OrthoDB" id="209057at2"/>
<name>A0A4R5TTP9_9GAMM</name>
<dbReference type="Pfam" id="PF13480">
    <property type="entry name" value="Acetyltransf_6"/>
    <property type="match status" value="1"/>
</dbReference>
<keyword evidence="4" id="KW-1185">Reference proteome</keyword>
<evidence type="ECO:0000313" key="3">
    <source>
        <dbReference type="EMBL" id="TDK24396.1"/>
    </source>
</evidence>
<evidence type="ECO:0000313" key="4">
    <source>
        <dbReference type="Proteomes" id="UP000294796"/>
    </source>
</evidence>
<dbReference type="AlphaFoldDB" id="A0A4R5TTP9"/>
<dbReference type="Proteomes" id="UP000294796">
    <property type="component" value="Unassembled WGS sequence"/>
</dbReference>
<evidence type="ECO:0000259" key="2">
    <source>
        <dbReference type="Pfam" id="PF13480"/>
    </source>
</evidence>
<sequence>MRTAPRPARAPAGSPGAAAPAPDPASDGLRPRRNPPSTRRGSARRAIACGAGRRPLRPPVAPRRDGAAGRASASRRGCRGRTSRTWPACACRRPGCRARPPARSPVRRPRRRTRRCRRAQSLHAPGRHVATATAGRPRSRPGEVATGGSGASPGSGGQIDRPCGRGRAEHRVRCGPCSTRNGGGCGRWWVSPARALATPPAAGRSRHGARRWPDPPAVCVETGRGSRISRGLMDVVTRWGPLDGLTAQEVSEWSGLGHDAPWSSPFVMPEFVLPAAQWLAPEARPHVLRVFDGRGPAARLLGVACLVELPADLFSPLPRLGSFLTLHSFRTGVLARGGADDIVADALVRFARDSHHGLAFDKLALDDPLSASLSHSVARAGGKWHPRAGFERPVWRLDGDAIDARLPSSLRKDLARRLRRLREQGEVEFRLLHGDAADADAVETHLHLEHQGWKREAGTSMLASDAEAAFFRDMCARFRDSGALVFGELLLDGAAIASSSNIRLGGTLHAFKSGWAPDYARYSPGRLNEWLLMQAIPGAWPRLRCFDSMSTADGHMGELLPDREEIATGVYSLGTTGNLAMRAARAWRPLAYRLSRD</sequence>
<dbReference type="EMBL" id="SMTF01000005">
    <property type="protein sequence ID" value="TDK24396.1"/>
    <property type="molecule type" value="Genomic_DNA"/>
</dbReference>